<dbReference type="OrthoDB" id="5512727at2"/>
<keyword evidence="1" id="KW-1133">Transmembrane helix</keyword>
<feature type="transmembrane region" description="Helical" evidence="1">
    <location>
        <begin position="186"/>
        <end position="207"/>
    </location>
</feature>
<dbReference type="InterPro" id="IPR017732">
    <property type="entry name" value="T4/T6SS_DotU"/>
</dbReference>
<sequence length="208" mass="22919">MSATGTLEPRAFAEIVACIEDTGRILDTAVRTNKTRDVEALRAKLRKRLDDLDAKLDKVVSPSTLEGVLVPLVVFLDERVQTRLAREGDPESPPWPLLQWDLLGETEGGDEFFERAALLTPESKPEPLVVATYLYCLACGFVGRHFDEPQEIRAWKEKLARCLPRSEAPAKTGAAPTVRARPALRYGLLALGVAAGFHAVFALVSLLW</sequence>
<evidence type="ECO:0000259" key="2">
    <source>
        <dbReference type="Pfam" id="PF09850"/>
    </source>
</evidence>
<comment type="caution">
    <text evidence="3">The sequence shown here is derived from an EMBL/GenBank/DDBJ whole genome shotgun (WGS) entry which is preliminary data.</text>
</comment>
<reference evidence="3 4" key="1">
    <citation type="submission" date="2019-04" db="EMBL/GenBank/DDBJ databases">
        <authorList>
            <person name="Li Y."/>
            <person name="Wang J."/>
        </authorList>
    </citation>
    <scope>NUCLEOTIDE SEQUENCE [LARGE SCALE GENOMIC DNA]</scope>
    <source>
        <strain evidence="3 4">DSM 14668</strain>
    </source>
</reference>
<keyword evidence="1" id="KW-0472">Membrane</keyword>
<dbReference type="InterPro" id="IPR038522">
    <property type="entry name" value="T4/T6SS_DotU_sf"/>
</dbReference>
<protein>
    <recommendedName>
        <fullName evidence="2">Type IV / VI secretion system DotU domain-containing protein</fullName>
    </recommendedName>
</protein>
<keyword evidence="1" id="KW-0812">Transmembrane</keyword>
<gene>
    <name evidence="3" type="ORF">E8A74_28130</name>
</gene>
<evidence type="ECO:0000256" key="1">
    <source>
        <dbReference type="SAM" id="Phobius"/>
    </source>
</evidence>
<evidence type="ECO:0000313" key="3">
    <source>
        <dbReference type="EMBL" id="TKD02768.1"/>
    </source>
</evidence>
<accession>A0A4U1J644</accession>
<evidence type="ECO:0000313" key="4">
    <source>
        <dbReference type="Proteomes" id="UP000309215"/>
    </source>
</evidence>
<feature type="domain" description="Type IV / VI secretion system DotU" evidence="2">
    <location>
        <begin position="16"/>
        <end position="202"/>
    </location>
</feature>
<dbReference type="Proteomes" id="UP000309215">
    <property type="component" value="Unassembled WGS sequence"/>
</dbReference>
<proteinExistence type="predicted"/>
<dbReference type="Gene3D" id="1.25.40.590">
    <property type="entry name" value="Type IV / VI secretion system, DotU"/>
    <property type="match status" value="1"/>
</dbReference>
<dbReference type="Pfam" id="PF09850">
    <property type="entry name" value="DotU"/>
    <property type="match status" value="1"/>
</dbReference>
<dbReference type="RefSeq" id="WP_136932174.1">
    <property type="nucleotide sequence ID" value="NZ_SSMQ01000033.1"/>
</dbReference>
<dbReference type="EMBL" id="SSMQ01000033">
    <property type="protein sequence ID" value="TKD02768.1"/>
    <property type="molecule type" value="Genomic_DNA"/>
</dbReference>
<dbReference type="AlphaFoldDB" id="A0A4U1J644"/>
<organism evidence="3 4">
    <name type="scientific">Polyangium fumosum</name>
    <dbReference type="NCBI Taxonomy" id="889272"/>
    <lineage>
        <taxon>Bacteria</taxon>
        <taxon>Pseudomonadati</taxon>
        <taxon>Myxococcota</taxon>
        <taxon>Polyangia</taxon>
        <taxon>Polyangiales</taxon>
        <taxon>Polyangiaceae</taxon>
        <taxon>Polyangium</taxon>
    </lineage>
</organism>
<name>A0A4U1J644_9BACT</name>
<keyword evidence="4" id="KW-1185">Reference proteome</keyword>